<dbReference type="InterPro" id="IPR015882">
    <property type="entry name" value="HEX_bac_N"/>
</dbReference>
<dbReference type="InterPro" id="IPR017853">
    <property type="entry name" value="GH"/>
</dbReference>
<organism evidence="8">
    <name type="scientific">Fervidobacterium thailandense</name>
    <dbReference type="NCBI Taxonomy" id="1008305"/>
    <lineage>
        <taxon>Bacteria</taxon>
        <taxon>Thermotogati</taxon>
        <taxon>Thermotogota</taxon>
        <taxon>Thermotogae</taxon>
        <taxon>Thermotogales</taxon>
        <taxon>Fervidobacteriaceae</taxon>
        <taxon>Fervidobacterium</taxon>
    </lineage>
</organism>
<evidence type="ECO:0000256" key="4">
    <source>
        <dbReference type="ARBA" id="ARBA00023295"/>
    </source>
</evidence>
<dbReference type="SUPFAM" id="SSF55545">
    <property type="entry name" value="beta-N-acetylhexosaminidase-like domain"/>
    <property type="match status" value="1"/>
</dbReference>
<protein>
    <submittedName>
        <fullName evidence="8">Glycoside hydrolase</fullName>
    </submittedName>
</protein>
<dbReference type="SUPFAM" id="SSF51445">
    <property type="entry name" value="(Trans)glycosidases"/>
    <property type="match status" value="1"/>
</dbReference>
<dbReference type="GO" id="GO:0030203">
    <property type="term" value="P:glycosaminoglycan metabolic process"/>
    <property type="evidence" value="ECO:0007669"/>
    <property type="project" value="TreeGrafter"/>
</dbReference>
<dbReference type="InterPro" id="IPR025705">
    <property type="entry name" value="Beta_hexosaminidase_sua/sub"/>
</dbReference>
<keyword evidence="4" id="KW-0326">Glycosidase</keyword>
<dbReference type="Pfam" id="PF00728">
    <property type="entry name" value="Glyco_hydro_20"/>
    <property type="match status" value="1"/>
</dbReference>
<dbReference type="InterPro" id="IPR015883">
    <property type="entry name" value="Glyco_hydro_20_cat"/>
</dbReference>
<dbReference type="Gene3D" id="3.30.379.10">
    <property type="entry name" value="Chitobiase/beta-hexosaminidase domain 2-like"/>
    <property type="match status" value="1"/>
</dbReference>
<evidence type="ECO:0000256" key="1">
    <source>
        <dbReference type="ARBA" id="ARBA00006285"/>
    </source>
</evidence>
<name>A0A7C4VU17_9BACT</name>
<dbReference type="PANTHER" id="PTHR22600:SF26">
    <property type="entry name" value="BETA-N-ACETYLHEXOSAMINIDASE"/>
    <property type="match status" value="1"/>
</dbReference>
<dbReference type="PRINTS" id="PR00738">
    <property type="entry name" value="GLHYDRLASE20"/>
</dbReference>
<evidence type="ECO:0000259" key="6">
    <source>
        <dbReference type="Pfam" id="PF00728"/>
    </source>
</evidence>
<dbReference type="GO" id="GO:0005975">
    <property type="term" value="P:carbohydrate metabolic process"/>
    <property type="evidence" value="ECO:0007669"/>
    <property type="project" value="InterPro"/>
</dbReference>
<keyword evidence="3 8" id="KW-0378">Hydrolase</keyword>
<reference evidence="8" key="1">
    <citation type="journal article" date="2020" name="mSystems">
        <title>Genome- and Community-Level Interaction Insights into Carbon Utilization and Element Cycling Functions of Hydrothermarchaeota in Hydrothermal Sediment.</title>
        <authorList>
            <person name="Zhou Z."/>
            <person name="Liu Y."/>
            <person name="Xu W."/>
            <person name="Pan J."/>
            <person name="Luo Z.H."/>
            <person name="Li M."/>
        </authorList>
    </citation>
    <scope>NUCLEOTIDE SEQUENCE [LARGE SCALE GENOMIC DNA]</scope>
    <source>
        <strain evidence="8">SpSt-609</strain>
    </source>
</reference>
<dbReference type="Pfam" id="PF02838">
    <property type="entry name" value="Glyco_hydro_20b"/>
    <property type="match status" value="1"/>
</dbReference>
<accession>A0A7C4VU17</accession>
<proteinExistence type="inferred from homology"/>
<dbReference type="GO" id="GO:0016020">
    <property type="term" value="C:membrane"/>
    <property type="evidence" value="ECO:0007669"/>
    <property type="project" value="TreeGrafter"/>
</dbReference>
<dbReference type="Gene3D" id="3.20.20.80">
    <property type="entry name" value="Glycosidases"/>
    <property type="match status" value="1"/>
</dbReference>
<sequence>MDTLNDIVLIPKPKVTEYMNNKLSIRRKLEIAKIFLDVPDHIFSSVYLDRLDESFLKIGWKIERGKRGENSELNVMIRLDPLEVKVPQSYQLVIDDGVRIIAHDSEGAHYGLQTLKQLLRQAKDFLPKIRIQDSPDFPNRGVMLDISRDKIPKMDVLKEIVEKLSEMKINQLQLYMEHTFAYRNHRKVWEGYSPLTHEEIKELDEFCRSYFVELVPNQNTFGHMSKWLIHEGYRHLAETPDGFTAPWGQQYEFPFSLSPVVPESLRLIEDILGELLPLFASSKVNIGCDETFDLCLGKSKELCKKWGKGRVYLDFLLKIYEIARRYKEKVMFWGDIIENHPELIKELPQDIIPMIWGYEADHPFEEKCKLFSSTGLEFYVCPGTSTWNSFVGRSENALKNIRNAVENGKKYCASGVLVTDWGDNGHPQHIVFSYLGFAWSASLSWNSIRPGVQDFLRALNVHVYETEDDVATLVYEYGKLSDEIFYTPNGTPYFYALLYPDRMNKQVERYNLDEVRNLKQLVEELDYRASLIKNCDIREQILNNSSFVKLGLDALEMLKLHKDIRHIPDDKWQIFASKLKSLLMGDYRRVWMKYNRPGGFDRSVHKLSRILRVWEGDTSGLIF</sequence>
<comment type="similarity">
    <text evidence="1">Belongs to the glycosyl hydrolase 20 family.</text>
</comment>
<evidence type="ECO:0000256" key="5">
    <source>
        <dbReference type="PIRSR" id="PIRSR625705-1"/>
    </source>
</evidence>
<gene>
    <name evidence="8" type="ORF">ENT77_06865</name>
</gene>
<evidence type="ECO:0000259" key="7">
    <source>
        <dbReference type="Pfam" id="PF02838"/>
    </source>
</evidence>
<dbReference type="PANTHER" id="PTHR22600">
    <property type="entry name" value="BETA-HEXOSAMINIDASE"/>
    <property type="match status" value="1"/>
</dbReference>
<dbReference type="InterPro" id="IPR029018">
    <property type="entry name" value="Hex-like_dom2"/>
</dbReference>
<feature type="active site" description="Proton donor" evidence="5">
    <location>
        <position position="290"/>
    </location>
</feature>
<evidence type="ECO:0000256" key="2">
    <source>
        <dbReference type="ARBA" id="ARBA00022729"/>
    </source>
</evidence>
<dbReference type="CDD" id="cd06565">
    <property type="entry name" value="GH20_GcnA-like"/>
    <property type="match status" value="1"/>
</dbReference>
<feature type="domain" description="Beta-hexosaminidase bacterial type N-terminal" evidence="7">
    <location>
        <begin position="9"/>
        <end position="133"/>
    </location>
</feature>
<feature type="domain" description="Glycoside hydrolase family 20 catalytic" evidence="6">
    <location>
        <begin position="137"/>
        <end position="384"/>
    </location>
</feature>
<evidence type="ECO:0000313" key="8">
    <source>
        <dbReference type="EMBL" id="HGU40904.1"/>
    </source>
</evidence>
<evidence type="ECO:0000256" key="3">
    <source>
        <dbReference type="ARBA" id="ARBA00022801"/>
    </source>
</evidence>
<dbReference type="GO" id="GO:0004563">
    <property type="term" value="F:beta-N-acetylhexosaminidase activity"/>
    <property type="evidence" value="ECO:0007669"/>
    <property type="project" value="InterPro"/>
</dbReference>
<keyword evidence="2" id="KW-0732">Signal</keyword>
<dbReference type="AlphaFoldDB" id="A0A7C4VU17"/>
<comment type="caution">
    <text evidence="8">The sequence shown here is derived from an EMBL/GenBank/DDBJ whole genome shotgun (WGS) entry which is preliminary data.</text>
</comment>
<dbReference type="EMBL" id="DSZY01000030">
    <property type="protein sequence ID" value="HGU40904.1"/>
    <property type="molecule type" value="Genomic_DNA"/>
</dbReference>